<evidence type="ECO:0000313" key="1">
    <source>
        <dbReference type="EMBL" id="KAK3766857.1"/>
    </source>
</evidence>
<dbReference type="InterPro" id="IPR012675">
    <property type="entry name" value="Beta-grasp_dom_sf"/>
</dbReference>
<sequence length="120" mass="13463">MASRKFAAFLFQKTFNSMKSTTVTSLNALPCATWCRLHVQPRSWVSGKKFSSSVPKPQKQTVTVIFIDRDGDRIETEAQVGDTLLDVAQKHDVELEGTGKDHVNLVNKELYTFKMSSACH</sequence>
<dbReference type="Proteomes" id="UP001283361">
    <property type="component" value="Unassembled WGS sequence"/>
</dbReference>
<organism evidence="1 2">
    <name type="scientific">Elysia crispata</name>
    <name type="common">lettuce slug</name>
    <dbReference type="NCBI Taxonomy" id="231223"/>
    <lineage>
        <taxon>Eukaryota</taxon>
        <taxon>Metazoa</taxon>
        <taxon>Spiralia</taxon>
        <taxon>Lophotrochozoa</taxon>
        <taxon>Mollusca</taxon>
        <taxon>Gastropoda</taxon>
        <taxon>Heterobranchia</taxon>
        <taxon>Euthyneura</taxon>
        <taxon>Panpulmonata</taxon>
        <taxon>Sacoglossa</taxon>
        <taxon>Placobranchoidea</taxon>
        <taxon>Plakobranchidae</taxon>
        <taxon>Elysia</taxon>
    </lineage>
</organism>
<accession>A0AAE0ZEE6</accession>
<dbReference type="AlphaFoldDB" id="A0AAE0ZEE6"/>
<reference evidence="1" key="1">
    <citation type="journal article" date="2023" name="G3 (Bethesda)">
        <title>A reference genome for the long-term kleptoplast-retaining sea slug Elysia crispata morphotype clarki.</title>
        <authorList>
            <person name="Eastman K.E."/>
            <person name="Pendleton A.L."/>
            <person name="Shaikh M.A."/>
            <person name="Suttiyut T."/>
            <person name="Ogas R."/>
            <person name="Tomko P."/>
            <person name="Gavelis G."/>
            <person name="Widhalm J.R."/>
            <person name="Wisecaver J.H."/>
        </authorList>
    </citation>
    <scope>NUCLEOTIDE SEQUENCE</scope>
    <source>
        <strain evidence="1">ECLA1</strain>
    </source>
</reference>
<proteinExistence type="predicted"/>
<name>A0AAE0ZEE6_9GAST</name>
<dbReference type="EMBL" id="JAWDGP010004193">
    <property type="protein sequence ID" value="KAK3766857.1"/>
    <property type="molecule type" value="Genomic_DNA"/>
</dbReference>
<dbReference type="Gene3D" id="3.10.20.30">
    <property type="match status" value="1"/>
</dbReference>
<gene>
    <name evidence="1" type="ORF">RRG08_052000</name>
</gene>
<comment type="caution">
    <text evidence="1">The sequence shown here is derived from an EMBL/GenBank/DDBJ whole genome shotgun (WGS) entry which is preliminary data.</text>
</comment>
<evidence type="ECO:0000313" key="2">
    <source>
        <dbReference type="Proteomes" id="UP001283361"/>
    </source>
</evidence>
<protein>
    <submittedName>
        <fullName evidence="1">Uncharacterized protein</fullName>
    </submittedName>
</protein>
<keyword evidence="2" id="KW-1185">Reference proteome</keyword>